<evidence type="ECO:0008006" key="3">
    <source>
        <dbReference type="Google" id="ProtNLM"/>
    </source>
</evidence>
<dbReference type="EMBL" id="JAPVOI010000004">
    <property type="protein sequence ID" value="MCZ4090366.1"/>
    <property type="molecule type" value="Genomic_DNA"/>
</dbReference>
<sequence>MVYGRVGRRSRRFHVVKFLVALLVPVILLGSAIAAAEWASTM</sequence>
<keyword evidence="2" id="KW-1185">Reference proteome</keyword>
<accession>A0ABT4KEH3</accession>
<protein>
    <recommendedName>
        <fullName evidence="3">Transmembrane protein</fullName>
    </recommendedName>
</protein>
<evidence type="ECO:0000313" key="2">
    <source>
        <dbReference type="Proteomes" id="UP001079430"/>
    </source>
</evidence>
<reference evidence="1" key="1">
    <citation type="submission" date="2022-10" db="EMBL/GenBank/DDBJ databases">
        <title>Whole genome sequencing of three plant growth promoting bacteria isolated from Vachellia tortilis subsp. raddiana in Morocco.</title>
        <authorList>
            <person name="Hnini M."/>
            <person name="Zouagui R."/>
            <person name="Zouagui H."/>
            <person name="Chemao Elfihri M.-W."/>
            <person name="Ibrahimi A."/>
            <person name="Sbabou L."/>
            <person name="Aurag J."/>
        </authorList>
    </citation>
    <scope>NUCLEOTIDE SEQUENCE</scope>
    <source>
        <strain evidence="1">LMR678</strain>
    </source>
</reference>
<organism evidence="1 2">
    <name type="scientific">Sinorhizobium psoraleae</name>
    <dbReference type="NCBI Taxonomy" id="520838"/>
    <lineage>
        <taxon>Bacteria</taxon>
        <taxon>Pseudomonadati</taxon>
        <taxon>Pseudomonadota</taxon>
        <taxon>Alphaproteobacteria</taxon>
        <taxon>Hyphomicrobiales</taxon>
        <taxon>Rhizobiaceae</taxon>
        <taxon>Sinorhizobium/Ensifer group</taxon>
        <taxon>Sinorhizobium</taxon>
    </lineage>
</organism>
<dbReference type="RefSeq" id="WP_269278417.1">
    <property type="nucleotide sequence ID" value="NZ_JAPVOI010000004.1"/>
</dbReference>
<evidence type="ECO:0000313" key="1">
    <source>
        <dbReference type="EMBL" id="MCZ4090366.1"/>
    </source>
</evidence>
<dbReference type="Proteomes" id="UP001079430">
    <property type="component" value="Unassembled WGS sequence"/>
</dbReference>
<name>A0ABT4KEH3_9HYPH</name>
<gene>
    <name evidence="1" type="ORF">O3W52_09920</name>
</gene>
<comment type="caution">
    <text evidence="1">The sequence shown here is derived from an EMBL/GenBank/DDBJ whole genome shotgun (WGS) entry which is preliminary data.</text>
</comment>
<proteinExistence type="predicted"/>